<reference evidence="7" key="1">
    <citation type="submission" date="2021-06" db="EMBL/GenBank/DDBJ databases">
        <authorList>
            <person name="Kallberg Y."/>
            <person name="Tangrot J."/>
            <person name="Rosling A."/>
        </authorList>
    </citation>
    <scope>NUCLEOTIDE SEQUENCE</scope>
    <source>
        <strain evidence="7">FL966</strain>
    </source>
</reference>
<dbReference type="InterPro" id="IPR030662">
    <property type="entry name" value="DPH6/MJ0570"/>
</dbReference>
<organism evidence="7 8">
    <name type="scientific">Cetraspora pellucida</name>
    <dbReference type="NCBI Taxonomy" id="1433469"/>
    <lineage>
        <taxon>Eukaryota</taxon>
        <taxon>Fungi</taxon>
        <taxon>Fungi incertae sedis</taxon>
        <taxon>Mucoromycota</taxon>
        <taxon>Glomeromycotina</taxon>
        <taxon>Glomeromycetes</taxon>
        <taxon>Diversisporales</taxon>
        <taxon>Gigasporaceae</taxon>
        <taxon>Cetraspora</taxon>
    </lineage>
</organism>
<dbReference type="Pfam" id="PF01042">
    <property type="entry name" value="Ribonuc_L-PSP"/>
    <property type="match status" value="1"/>
</dbReference>
<dbReference type="EMBL" id="CAJVQA010011630">
    <property type="protein sequence ID" value="CAG8709353.1"/>
    <property type="molecule type" value="Genomic_DNA"/>
</dbReference>
<evidence type="ECO:0000256" key="4">
    <source>
        <dbReference type="ARBA" id="ARBA00031552"/>
    </source>
</evidence>
<feature type="domain" description="Diphthamide synthase" evidence="6">
    <location>
        <begin position="127"/>
        <end position="190"/>
    </location>
</feature>
<evidence type="ECO:0000256" key="1">
    <source>
        <dbReference type="ARBA" id="ARBA00012089"/>
    </source>
</evidence>
<dbReference type="Gene3D" id="3.40.50.620">
    <property type="entry name" value="HUPs"/>
    <property type="match status" value="1"/>
</dbReference>
<dbReference type="Pfam" id="PF01902">
    <property type="entry name" value="Diphthami_syn_2"/>
    <property type="match status" value="2"/>
</dbReference>
<dbReference type="CDD" id="cd06155">
    <property type="entry name" value="eu_AANH_C_1"/>
    <property type="match status" value="1"/>
</dbReference>
<dbReference type="FunFam" id="3.40.50.620:FF:000145">
    <property type="entry name" value="ATP-binding domain containing protein"/>
    <property type="match status" value="1"/>
</dbReference>
<dbReference type="PANTHER" id="PTHR12196:SF2">
    <property type="entry name" value="DIPHTHINE--AMMONIA LIGASE"/>
    <property type="match status" value="1"/>
</dbReference>
<feature type="domain" description="Diphthamide synthase" evidence="6">
    <location>
        <begin position="1"/>
        <end position="123"/>
    </location>
</feature>
<sequence>VVALISGGKDSCFNMMHCVANGHQITALANLKPHIDSQKDELDSFLYQTVGHDAISYYAECMGLPLYRREIFGRSLIQEADYKLTTGDETEDLFELLKEVKEANTDIQGVSVGAILSNYQRLKSTHLGKSIEDLYLYLCSLNEKYDVHVCGEGGEYETFTLDCPLFTKRLHVEESEIIMHSDNAFAEVAYLRLKKLVVMDKPVNTTTNLIKVPAWSDGFEDVLSRIEVFKGENVLNAVPKIDIDYIPEMNNDYMDLYSLHVNSPYFAISGTTAYGHKNSQARLDTIEEETRVCMKNLEERLVKLGLNWTDVINMNVFIKDMNEFGRMNVIYKSFFDINPPTRTCVGCNLPSPAKIQIDLIAIKFRDYSNIKPINNHAYIAGQIGLIPASLRFPTPLSVHSQTILSLKNLERITSVLELDVWMFSVGCICFVDEDTAFEVVQKAWKCVCEWRKGDNCYKVPPSLYIAVPSLPREAKVEWQVLLHDGKINRKNYNDDLEEGSGILNHGPIVWEDTLDTKDSRIIKITTSFINPILNSIITIRVEKSTTLTTLLASIELGLLKLHDQFCKYNNLEETNDQTSTIFWTSISSIRFFYSEKIGVEVTTLKKGVKSMMSSKFPSDIRPAITFIPVITISEGCVMGICVQCGF</sequence>
<dbReference type="InterPro" id="IPR035959">
    <property type="entry name" value="RutC-like_sf"/>
</dbReference>
<evidence type="ECO:0000313" key="7">
    <source>
        <dbReference type="EMBL" id="CAG8709353.1"/>
    </source>
</evidence>
<dbReference type="Proteomes" id="UP000789759">
    <property type="component" value="Unassembled WGS sequence"/>
</dbReference>
<evidence type="ECO:0000313" key="8">
    <source>
        <dbReference type="Proteomes" id="UP000789759"/>
    </source>
</evidence>
<dbReference type="SUPFAM" id="SSF52402">
    <property type="entry name" value="Adenine nucleotide alpha hydrolases-like"/>
    <property type="match status" value="1"/>
</dbReference>
<dbReference type="EC" id="6.3.1.14" evidence="1"/>
<name>A0A9N9N7Y9_9GLOM</name>
<evidence type="ECO:0000256" key="2">
    <source>
        <dbReference type="ARBA" id="ARBA00018426"/>
    </source>
</evidence>
<feature type="non-terminal residue" evidence="7">
    <location>
        <position position="646"/>
    </location>
</feature>
<dbReference type="AlphaFoldDB" id="A0A9N9N7Y9"/>
<dbReference type="PANTHER" id="PTHR12196">
    <property type="entry name" value="DOMAIN OF UNKNOWN FUNCTION 71 DUF71 -CONTAINING PROTEIN"/>
    <property type="match status" value="1"/>
</dbReference>
<dbReference type="CDD" id="cd01994">
    <property type="entry name" value="AANH_PF0828-like"/>
    <property type="match status" value="1"/>
</dbReference>
<gene>
    <name evidence="7" type="ORF">CPELLU_LOCUS12246</name>
</gene>
<evidence type="ECO:0000256" key="5">
    <source>
        <dbReference type="ARBA" id="ARBA00048108"/>
    </source>
</evidence>
<dbReference type="OrthoDB" id="686384at2759"/>
<protein>
    <recommendedName>
        <fullName evidence="2">Diphthine--ammonia ligase</fullName>
        <ecNumber evidence="1">6.3.1.14</ecNumber>
    </recommendedName>
    <alternativeName>
        <fullName evidence="3">Diphthamide synthase</fullName>
    </alternativeName>
    <alternativeName>
        <fullName evidence="4">Diphthamide synthetase</fullName>
    </alternativeName>
</protein>
<evidence type="ECO:0000256" key="3">
    <source>
        <dbReference type="ARBA" id="ARBA00029814"/>
    </source>
</evidence>
<keyword evidence="8" id="KW-1185">Reference proteome</keyword>
<proteinExistence type="predicted"/>
<accession>A0A9N9N7Y9</accession>
<dbReference type="CDD" id="cd06156">
    <property type="entry name" value="eu_AANH_C_2"/>
    <property type="match status" value="1"/>
</dbReference>
<dbReference type="GO" id="GO:0017178">
    <property type="term" value="F:diphthine-ammonia ligase activity"/>
    <property type="evidence" value="ECO:0007669"/>
    <property type="project" value="UniProtKB-EC"/>
</dbReference>
<evidence type="ECO:0000259" key="6">
    <source>
        <dbReference type="Pfam" id="PF01902"/>
    </source>
</evidence>
<dbReference type="InterPro" id="IPR006175">
    <property type="entry name" value="YjgF/YER057c/UK114"/>
</dbReference>
<dbReference type="InterPro" id="IPR002761">
    <property type="entry name" value="Diphthami_syn_dom"/>
</dbReference>
<dbReference type="GO" id="GO:0017183">
    <property type="term" value="P:protein histidyl modification to diphthamide"/>
    <property type="evidence" value="ECO:0007669"/>
    <property type="project" value="TreeGrafter"/>
</dbReference>
<comment type="catalytic activity">
    <reaction evidence="5">
        <text>diphthine-[translation elongation factor 2] + NH4(+) + ATP = diphthamide-[translation elongation factor 2] + AMP + diphosphate + H(+)</text>
        <dbReference type="Rhea" id="RHEA:19753"/>
        <dbReference type="Rhea" id="RHEA-COMP:10172"/>
        <dbReference type="Rhea" id="RHEA-COMP:10174"/>
        <dbReference type="ChEBI" id="CHEBI:15378"/>
        <dbReference type="ChEBI" id="CHEBI:16692"/>
        <dbReference type="ChEBI" id="CHEBI:28938"/>
        <dbReference type="ChEBI" id="CHEBI:30616"/>
        <dbReference type="ChEBI" id="CHEBI:33019"/>
        <dbReference type="ChEBI" id="CHEBI:82696"/>
        <dbReference type="ChEBI" id="CHEBI:456215"/>
        <dbReference type="EC" id="6.3.1.14"/>
    </reaction>
</comment>
<dbReference type="InterPro" id="IPR014729">
    <property type="entry name" value="Rossmann-like_a/b/a_fold"/>
</dbReference>
<dbReference type="Gene3D" id="3.30.1330.40">
    <property type="entry name" value="RutC-like"/>
    <property type="match status" value="2"/>
</dbReference>
<dbReference type="SUPFAM" id="SSF55298">
    <property type="entry name" value="YjgF-like"/>
    <property type="match status" value="2"/>
</dbReference>
<comment type="caution">
    <text evidence="7">The sequence shown here is derived from an EMBL/GenBank/DDBJ whole genome shotgun (WGS) entry which is preliminary data.</text>
</comment>